<evidence type="ECO:0008006" key="4">
    <source>
        <dbReference type="Google" id="ProtNLM"/>
    </source>
</evidence>
<dbReference type="EMBL" id="JBBWWQ010000006">
    <property type="protein sequence ID" value="KAK8944243.1"/>
    <property type="molecule type" value="Genomic_DNA"/>
</dbReference>
<feature type="compositionally biased region" description="Basic and acidic residues" evidence="1">
    <location>
        <begin position="178"/>
        <end position="188"/>
    </location>
</feature>
<dbReference type="PANTHER" id="PTHR33623">
    <property type="entry name" value="OS04G0572500 PROTEIN"/>
    <property type="match status" value="1"/>
</dbReference>
<gene>
    <name evidence="2" type="ORF">KSP39_PZI007789</name>
</gene>
<feature type="region of interest" description="Disordered" evidence="1">
    <location>
        <begin position="214"/>
        <end position="233"/>
    </location>
</feature>
<feature type="compositionally biased region" description="Polar residues" evidence="1">
    <location>
        <begin position="224"/>
        <end position="233"/>
    </location>
</feature>
<keyword evidence="3" id="KW-1185">Reference proteome</keyword>
<organism evidence="2 3">
    <name type="scientific">Platanthera zijinensis</name>
    <dbReference type="NCBI Taxonomy" id="2320716"/>
    <lineage>
        <taxon>Eukaryota</taxon>
        <taxon>Viridiplantae</taxon>
        <taxon>Streptophyta</taxon>
        <taxon>Embryophyta</taxon>
        <taxon>Tracheophyta</taxon>
        <taxon>Spermatophyta</taxon>
        <taxon>Magnoliopsida</taxon>
        <taxon>Liliopsida</taxon>
        <taxon>Asparagales</taxon>
        <taxon>Orchidaceae</taxon>
        <taxon>Orchidoideae</taxon>
        <taxon>Orchideae</taxon>
        <taxon>Orchidinae</taxon>
        <taxon>Platanthera</taxon>
    </lineage>
</organism>
<evidence type="ECO:0000313" key="3">
    <source>
        <dbReference type="Proteomes" id="UP001418222"/>
    </source>
</evidence>
<reference evidence="2 3" key="1">
    <citation type="journal article" date="2022" name="Nat. Plants">
        <title>Genomes of leafy and leafless Platanthera orchids illuminate the evolution of mycoheterotrophy.</title>
        <authorList>
            <person name="Li M.H."/>
            <person name="Liu K.W."/>
            <person name="Li Z."/>
            <person name="Lu H.C."/>
            <person name="Ye Q.L."/>
            <person name="Zhang D."/>
            <person name="Wang J.Y."/>
            <person name="Li Y.F."/>
            <person name="Zhong Z.M."/>
            <person name="Liu X."/>
            <person name="Yu X."/>
            <person name="Liu D.K."/>
            <person name="Tu X.D."/>
            <person name="Liu B."/>
            <person name="Hao Y."/>
            <person name="Liao X.Y."/>
            <person name="Jiang Y.T."/>
            <person name="Sun W.H."/>
            <person name="Chen J."/>
            <person name="Chen Y.Q."/>
            <person name="Ai Y."/>
            <person name="Zhai J.W."/>
            <person name="Wu S.S."/>
            <person name="Zhou Z."/>
            <person name="Hsiao Y.Y."/>
            <person name="Wu W.L."/>
            <person name="Chen Y.Y."/>
            <person name="Lin Y.F."/>
            <person name="Hsu J.L."/>
            <person name="Li C.Y."/>
            <person name="Wang Z.W."/>
            <person name="Zhao X."/>
            <person name="Zhong W.Y."/>
            <person name="Ma X.K."/>
            <person name="Ma L."/>
            <person name="Huang J."/>
            <person name="Chen G.Z."/>
            <person name="Huang M.Z."/>
            <person name="Huang L."/>
            <person name="Peng D.H."/>
            <person name="Luo Y.B."/>
            <person name="Zou S.Q."/>
            <person name="Chen S.P."/>
            <person name="Lan S."/>
            <person name="Tsai W.C."/>
            <person name="Van de Peer Y."/>
            <person name="Liu Z.J."/>
        </authorList>
    </citation>
    <scope>NUCLEOTIDE SEQUENCE [LARGE SCALE GENOMIC DNA]</scope>
    <source>
        <strain evidence="2">Lor287</strain>
    </source>
</reference>
<sequence>MAHRSLLLKDYLELESSSESLRWASLQRARPFSGGEITVRRLLETELSGGANYRGLRLFSFRSKDVLSKLSAVIRALQSSADEAPRAAVDAGGALSRSFSKKLRRGFWMKRSHAKGDGKVIRAAVDEKEAASGYFFYSSSPAVCKCNHRSTPRTSESGLTASPTLTPQKGIFAGEVGDDTRRDQKEQCGQDMDCPSEEEKEQLSPVSVMDFPYQEDEDEEVEQPSATSPVSEQSVRNLERTKNQLLQKIRRLESLADLDPLDPNNLFQRSVADHVAAKEEWWRRAACLLLQRLDGVESLTDCGEKQLLFEFFVEGLSCREEWCGSGTTSASGAGDEELLRAANGWLSSGGCKALEGCCEVGVLGMGGGGWRRFKEEEAAVAVEITDGLLRWLMAEFVVELVSAVV</sequence>
<comment type="caution">
    <text evidence="2">The sequence shown here is derived from an EMBL/GenBank/DDBJ whole genome shotgun (WGS) entry which is preliminary data.</text>
</comment>
<accession>A0AAP0G8G5</accession>
<evidence type="ECO:0000313" key="2">
    <source>
        <dbReference type="EMBL" id="KAK8944243.1"/>
    </source>
</evidence>
<name>A0AAP0G8G5_9ASPA</name>
<dbReference type="AlphaFoldDB" id="A0AAP0G8G5"/>
<protein>
    <recommendedName>
        <fullName evidence="4">DUF4378 domain-containing protein</fullName>
    </recommendedName>
</protein>
<evidence type="ECO:0000256" key="1">
    <source>
        <dbReference type="SAM" id="MobiDB-lite"/>
    </source>
</evidence>
<proteinExistence type="predicted"/>
<dbReference type="Proteomes" id="UP001418222">
    <property type="component" value="Unassembled WGS sequence"/>
</dbReference>
<feature type="region of interest" description="Disordered" evidence="1">
    <location>
        <begin position="149"/>
        <end position="207"/>
    </location>
</feature>
<feature type="compositionally biased region" description="Polar residues" evidence="1">
    <location>
        <begin position="152"/>
        <end position="167"/>
    </location>
</feature>
<dbReference type="PANTHER" id="PTHR33623:SF4">
    <property type="entry name" value="DUF4378 DOMAIN-CONTAINING PROTEIN"/>
    <property type="match status" value="1"/>
</dbReference>